<protein>
    <submittedName>
        <fullName evidence="4">Transporter substrate-binding domain-containing protein</fullName>
    </submittedName>
</protein>
<sequence>MANVCVSVRANFICRLRRLIPSPGFWPVCRLLLVLGLVWLTLFPVASQADDGAMPVGIETAPQPLNLPINKPALISISNDYPPFYSPYLPSQGVIYHLAQAVFQHAGYPMSHRYYPFARAKAMMKKGDADVILGVWHRPSREEWIAFSAPLLSVNIVFYKRIESQIAFETMADLSRYRIGIGRGYANPVAFQNANLKTEDASSDKVNLKKLLAGRIDLVLISEDVAQYLIAQSGDKFKDKFEVVGEPLGVELFHLGVSKKLPDHQKILDDFNVSLAELQGSGELSKILAAHGFERNAYWLQQQASR</sequence>
<evidence type="ECO:0000256" key="2">
    <source>
        <dbReference type="ARBA" id="ARBA00022729"/>
    </source>
</evidence>
<dbReference type="Gene3D" id="3.40.190.10">
    <property type="entry name" value="Periplasmic binding protein-like II"/>
    <property type="match status" value="2"/>
</dbReference>
<name>A0A6L7HZY7_9GAMM</name>
<dbReference type="SUPFAM" id="SSF53850">
    <property type="entry name" value="Periplasmic binding protein-like II"/>
    <property type="match status" value="1"/>
</dbReference>
<dbReference type="InterPro" id="IPR001638">
    <property type="entry name" value="Solute-binding_3/MltF_N"/>
</dbReference>
<reference evidence="4 5" key="1">
    <citation type="submission" date="2019-12" db="EMBL/GenBank/DDBJ databases">
        <title>Shewanella insulae sp. nov., isolated from a tidal flat.</title>
        <authorList>
            <person name="Yoon J.-H."/>
        </authorList>
    </citation>
    <scope>NUCLEOTIDE SEQUENCE [LARGE SCALE GENOMIC DNA]</scope>
    <source>
        <strain evidence="4 5">JBTF-M18</strain>
    </source>
</reference>
<dbReference type="Pfam" id="PF00497">
    <property type="entry name" value="SBP_bac_3"/>
    <property type="match status" value="1"/>
</dbReference>
<comment type="similarity">
    <text evidence="1">Belongs to the bacterial solute-binding protein 3 family.</text>
</comment>
<dbReference type="PANTHER" id="PTHR35936:SF25">
    <property type="entry name" value="ABC TRANSPORTER SUBSTRATE-BINDING PROTEIN"/>
    <property type="match status" value="1"/>
</dbReference>
<evidence type="ECO:0000259" key="3">
    <source>
        <dbReference type="SMART" id="SM00062"/>
    </source>
</evidence>
<dbReference type="AlphaFoldDB" id="A0A6L7HZY7"/>
<evidence type="ECO:0000313" key="5">
    <source>
        <dbReference type="Proteomes" id="UP000474778"/>
    </source>
</evidence>
<gene>
    <name evidence="4" type="ORF">GNT65_14510</name>
</gene>
<dbReference type="EMBL" id="WRPA01000013">
    <property type="protein sequence ID" value="MXR69872.1"/>
    <property type="molecule type" value="Genomic_DNA"/>
</dbReference>
<keyword evidence="2" id="KW-0732">Signal</keyword>
<dbReference type="SMART" id="SM00062">
    <property type="entry name" value="PBPb"/>
    <property type="match status" value="1"/>
</dbReference>
<feature type="domain" description="Solute-binding protein family 3/N-terminal" evidence="3">
    <location>
        <begin position="73"/>
        <end position="295"/>
    </location>
</feature>
<accession>A0A6L7HZY7</accession>
<keyword evidence="5" id="KW-1185">Reference proteome</keyword>
<organism evidence="4 5">
    <name type="scientific">Shewanella insulae</name>
    <dbReference type="NCBI Taxonomy" id="2681496"/>
    <lineage>
        <taxon>Bacteria</taxon>
        <taxon>Pseudomonadati</taxon>
        <taxon>Pseudomonadota</taxon>
        <taxon>Gammaproteobacteria</taxon>
        <taxon>Alteromonadales</taxon>
        <taxon>Shewanellaceae</taxon>
        <taxon>Shewanella</taxon>
    </lineage>
</organism>
<comment type="caution">
    <text evidence="4">The sequence shown here is derived from an EMBL/GenBank/DDBJ whole genome shotgun (WGS) entry which is preliminary data.</text>
</comment>
<proteinExistence type="inferred from homology"/>
<evidence type="ECO:0000313" key="4">
    <source>
        <dbReference type="EMBL" id="MXR69872.1"/>
    </source>
</evidence>
<dbReference type="PANTHER" id="PTHR35936">
    <property type="entry name" value="MEMBRANE-BOUND LYTIC MUREIN TRANSGLYCOSYLASE F"/>
    <property type="match status" value="1"/>
</dbReference>
<dbReference type="Proteomes" id="UP000474778">
    <property type="component" value="Unassembled WGS sequence"/>
</dbReference>
<evidence type="ECO:0000256" key="1">
    <source>
        <dbReference type="ARBA" id="ARBA00010333"/>
    </source>
</evidence>